<organism evidence="8 9">
    <name type="scientific">Candidatus Promineifilum breve</name>
    <dbReference type="NCBI Taxonomy" id="1806508"/>
    <lineage>
        <taxon>Bacteria</taxon>
        <taxon>Bacillati</taxon>
        <taxon>Chloroflexota</taxon>
        <taxon>Ardenticatenia</taxon>
        <taxon>Candidatus Promineifilales</taxon>
        <taxon>Candidatus Promineifilaceae</taxon>
        <taxon>Candidatus Promineifilum</taxon>
    </lineage>
</organism>
<feature type="transmembrane region" description="Helical" evidence="7">
    <location>
        <begin position="246"/>
        <end position="271"/>
    </location>
</feature>
<comment type="subcellular location">
    <subcellularLocation>
        <location evidence="1">Cell membrane</location>
        <topology evidence="1">Multi-pass membrane protein</topology>
    </subcellularLocation>
</comment>
<protein>
    <submittedName>
        <fullName evidence="8">Ribonuclease BN</fullName>
    </submittedName>
</protein>
<keyword evidence="3 7" id="KW-0812">Transmembrane</keyword>
<dbReference type="Proteomes" id="UP000215027">
    <property type="component" value="Chromosome I"/>
</dbReference>
<dbReference type="PIRSF" id="PIRSF035875">
    <property type="entry name" value="RNase_BN"/>
    <property type="match status" value="1"/>
</dbReference>
<feature type="transmembrane region" description="Helical" evidence="7">
    <location>
        <begin position="142"/>
        <end position="169"/>
    </location>
</feature>
<dbReference type="PANTHER" id="PTHR30213">
    <property type="entry name" value="INNER MEMBRANE PROTEIN YHJD"/>
    <property type="match status" value="1"/>
</dbReference>
<dbReference type="KEGG" id="pbf:CFX0092_A1428"/>
<feature type="region of interest" description="Disordered" evidence="6">
    <location>
        <begin position="298"/>
        <end position="326"/>
    </location>
</feature>
<dbReference type="EMBL" id="LN890655">
    <property type="protein sequence ID" value="CUS03306.2"/>
    <property type="molecule type" value="Genomic_DNA"/>
</dbReference>
<evidence type="ECO:0000313" key="8">
    <source>
        <dbReference type="EMBL" id="CUS03306.2"/>
    </source>
</evidence>
<dbReference type="GO" id="GO:0005886">
    <property type="term" value="C:plasma membrane"/>
    <property type="evidence" value="ECO:0007669"/>
    <property type="project" value="UniProtKB-SubCell"/>
</dbReference>
<keyword evidence="9" id="KW-1185">Reference proteome</keyword>
<dbReference type="Pfam" id="PF03631">
    <property type="entry name" value="Virul_fac_BrkB"/>
    <property type="match status" value="1"/>
</dbReference>
<sequence length="326" mass="35696">MNLLKAIFSLIKETIGEYVKDRGTIYAAGLAYYGVFSIAPLLVFATAVAGRFIGRGAAGEQVALQLQFLVGPELAVFLEDLITTLTDRTTNATAALLSIGVLLFTAGGIFNQLKTALNLLWGLTDVRPRNAHEWRVLVRYRAIPFLMVFVLGLFLSLSVILETLILAVSARFEVLFPELAGLLPGLSRIIVPILAFVTILLIFKFLPNAYSRVRDIAVGAAVTTALFLIGRRLLLVFLSISDTGSLYGAAGSIVILLVWVYVSAQILLFGAEFTWVYARRFGKPIRPNRLARFLVNDEPAVLPPPDSRPPSVDRPPADDRPQIVDK</sequence>
<feature type="transmembrane region" description="Helical" evidence="7">
    <location>
        <begin position="189"/>
        <end position="206"/>
    </location>
</feature>
<evidence type="ECO:0000256" key="3">
    <source>
        <dbReference type="ARBA" id="ARBA00022692"/>
    </source>
</evidence>
<feature type="compositionally biased region" description="Basic and acidic residues" evidence="6">
    <location>
        <begin position="315"/>
        <end position="326"/>
    </location>
</feature>
<accession>A0A160T0K9</accession>
<keyword evidence="4 7" id="KW-1133">Transmembrane helix</keyword>
<evidence type="ECO:0000256" key="2">
    <source>
        <dbReference type="ARBA" id="ARBA00022475"/>
    </source>
</evidence>
<keyword evidence="2" id="KW-1003">Cell membrane</keyword>
<evidence type="ECO:0000256" key="4">
    <source>
        <dbReference type="ARBA" id="ARBA00022989"/>
    </source>
</evidence>
<feature type="transmembrane region" description="Helical" evidence="7">
    <location>
        <begin position="94"/>
        <end position="121"/>
    </location>
</feature>
<feature type="transmembrane region" description="Helical" evidence="7">
    <location>
        <begin position="30"/>
        <end position="50"/>
    </location>
</feature>
<keyword evidence="5 7" id="KW-0472">Membrane</keyword>
<proteinExistence type="predicted"/>
<dbReference type="InterPro" id="IPR017039">
    <property type="entry name" value="Virul_fac_BrkB"/>
</dbReference>
<reference evidence="8" key="1">
    <citation type="submission" date="2016-01" db="EMBL/GenBank/DDBJ databases">
        <authorList>
            <person name="Mcilroy J.S."/>
            <person name="Karst M S."/>
            <person name="Albertsen M."/>
        </authorList>
    </citation>
    <scope>NUCLEOTIDE SEQUENCE</scope>
    <source>
        <strain evidence="8">Cfx-K</strain>
    </source>
</reference>
<name>A0A160T0K9_9CHLR</name>
<gene>
    <name evidence="8" type="ORF">CFX0092_A1428</name>
</gene>
<dbReference type="PANTHER" id="PTHR30213:SF1">
    <property type="entry name" value="INNER MEMBRANE PROTEIN YHJD"/>
    <property type="match status" value="1"/>
</dbReference>
<evidence type="ECO:0000256" key="6">
    <source>
        <dbReference type="SAM" id="MobiDB-lite"/>
    </source>
</evidence>
<dbReference type="NCBIfam" id="TIGR00765">
    <property type="entry name" value="yihY_not_rbn"/>
    <property type="match status" value="1"/>
</dbReference>
<dbReference type="RefSeq" id="WP_095042818.1">
    <property type="nucleotide sequence ID" value="NZ_LN890655.1"/>
</dbReference>
<evidence type="ECO:0000256" key="7">
    <source>
        <dbReference type="SAM" id="Phobius"/>
    </source>
</evidence>
<evidence type="ECO:0000256" key="1">
    <source>
        <dbReference type="ARBA" id="ARBA00004651"/>
    </source>
</evidence>
<dbReference type="AlphaFoldDB" id="A0A160T0K9"/>
<evidence type="ECO:0000313" key="9">
    <source>
        <dbReference type="Proteomes" id="UP000215027"/>
    </source>
</evidence>
<dbReference type="OrthoDB" id="9797028at2"/>
<feature type="transmembrane region" description="Helical" evidence="7">
    <location>
        <begin position="218"/>
        <end position="240"/>
    </location>
</feature>
<evidence type="ECO:0000256" key="5">
    <source>
        <dbReference type="ARBA" id="ARBA00023136"/>
    </source>
</evidence>